<dbReference type="PANTHER" id="PTHR30250:SF11">
    <property type="entry name" value="O-ANTIGEN TRANSPORTER-RELATED"/>
    <property type="match status" value="1"/>
</dbReference>
<reference evidence="8" key="1">
    <citation type="submission" date="2017-01" db="EMBL/GenBank/DDBJ databases">
        <authorList>
            <person name="Varghese N."/>
            <person name="Submissions S."/>
        </authorList>
    </citation>
    <scope>NUCLEOTIDE SEQUENCE [LARGE SCALE GENOMIC DNA]</scope>
    <source>
        <strain evidence="8">DM9</strain>
    </source>
</reference>
<proteinExistence type="predicted"/>
<protein>
    <submittedName>
        <fullName evidence="7">Membrane protein involved in the export of O-antigen and teichoic acid</fullName>
    </submittedName>
</protein>
<sequence length="484" mass="54969">MASSFSKNSFIYTFTTVFQKGVAFFLIPVYSIFIDPEEYGIISLILATIAILTVLFTLSFDAAIVRFYYDHKHDKEELKKKLSTLFISLGANSLFAFTFFMIAGPPLFNWVLPNVDFYPYIFLGLLILLFQPFYLLVLGFYQTTENAKAFSILSIGYFLTHLALTITFVVIFEFGGIGILTATLISAFIFSCIGLYYLREFFVITFERRFVKTVLKYTLPLIPHSLAGHLALTLDRFLLNGLLNPHATGLYYLGYQLSYPVDVISLSFNRAFVPTYFNNVELPDGKMQIRNNASLFFAVSAFGAFCLSIWGPEVFKYLIDKAYLESLTLLPIISFSFVATTIYYIHSCIFFYKKEKVYLVAVCTISANVLNLGLNLILIPYYGIHGAAYATLAAQLLLAITAIVMGKKFEKVNWPTFKYFLLFTLLFFLSLITNHVVVLDLVYSVLSKLLITFLAMMSISAILLKGPFHFLTYIQSIRPTILKK</sequence>
<dbReference type="STRING" id="1077936.SAMN05421545_3562"/>
<evidence type="ECO:0000313" key="8">
    <source>
        <dbReference type="Proteomes" id="UP000185924"/>
    </source>
</evidence>
<dbReference type="GO" id="GO:0005886">
    <property type="term" value="C:plasma membrane"/>
    <property type="evidence" value="ECO:0007669"/>
    <property type="project" value="UniProtKB-SubCell"/>
</dbReference>
<dbReference type="Proteomes" id="UP000185924">
    <property type="component" value="Unassembled WGS sequence"/>
</dbReference>
<feature type="transmembrane region" description="Helical" evidence="6">
    <location>
        <begin position="149"/>
        <end position="171"/>
    </location>
</feature>
<feature type="transmembrane region" description="Helical" evidence="6">
    <location>
        <begin position="323"/>
        <end position="345"/>
    </location>
</feature>
<feature type="transmembrane region" description="Helical" evidence="6">
    <location>
        <begin position="449"/>
        <end position="474"/>
    </location>
</feature>
<feature type="transmembrane region" description="Helical" evidence="6">
    <location>
        <begin position="417"/>
        <end position="437"/>
    </location>
</feature>
<keyword evidence="3 6" id="KW-0812">Transmembrane</keyword>
<evidence type="ECO:0000256" key="1">
    <source>
        <dbReference type="ARBA" id="ARBA00004651"/>
    </source>
</evidence>
<evidence type="ECO:0000256" key="2">
    <source>
        <dbReference type="ARBA" id="ARBA00022475"/>
    </source>
</evidence>
<organism evidence="7 8">
    <name type="scientific">Pontibacter lucknowensis</name>
    <dbReference type="NCBI Taxonomy" id="1077936"/>
    <lineage>
        <taxon>Bacteria</taxon>
        <taxon>Pseudomonadati</taxon>
        <taxon>Bacteroidota</taxon>
        <taxon>Cytophagia</taxon>
        <taxon>Cytophagales</taxon>
        <taxon>Hymenobacteraceae</taxon>
        <taxon>Pontibacter</taxon>
    </lineage>
</organism>
<dbReference type="PANTHER" id="PTHR30250">
    <property type="entry name" value="PST FAMILY PREDICTED COLANIC ACID TRANSPORTER"/>
    <property type="match status" value="1"/>
</dbReference>
<feature type="transmembrane region" description="Helical" evidence="6">
    <location>
        <begin position="12"/>
        <end position="33"/>
    </location>
</feature>
<feature type="transmembrane region" description="Helical" evidence="6">
    <location>
        <begin position="39"/>
        <end position="64"/>
    </location>
</feature>
<keyword evidence="5 6" id="KW-0472">Membrane</keyword>
<dbReference type="EMBL" id="FTNM01000006">
    <property type="protein sequence ID" value="SIR42338.1"/>
    <property type="molecule type" value="Genomic_DNA"/>
</dbReference>
<dbReference type="RefSeq" id="WP_076423079.1">
    <property type="nucleotide sequence ID" value="NZ_FTNM01000006.1"/>
</dbReference>
<evidence type="ECO:0000256" key="5">
    <source>
        <dbReference type="ARBA" id="ARBA00023136"/>
    </source>
</evidence>
<dbReference type="OrthoDB" id="1495589at2"/>
<feature type="transmembrane region" description="Helical" evidence="6">
    <location>
        <begin position="387"/>
        <end position="405"/>
    </location>
</feature>
<dbReference type="AlphaFoldDB" id="A0A1N7ATM3"/>
<feature type="transmembrane region" description="Helical" evidence="6">
    <location>
        <begin position="177"/>
        <end position="198"/>
    </location>
</feature>
<evidence type="ECO:0000313" key="7">
    <source>
        <dbReference type="EMBL" id="SIR42338.1"/>
    </source>
</evidence>
<keyword evidence="8" id="KW-1185">Reference proteome</keyword>
<evidence type="ECO:0000256" key="6">
    <source>
        <dbReference type="SAM" id="Phobius"/>
    </source>
</evidence>
<keyword evidence="2" id="KW-1003">Cell membrane</keyword>
<feature type="transmembrane region" description="Helical" evidence="6">
    <location>
        <begin position="293"/>
        <end position="311"/>
    </location>
</feature>
<comment type="subcellular location">
    <subcellularLocation>
        <location evidence="1">Cell membrane</location>
        <topology evidence="1">Multi-pass membrane protein</topology>
    </subcellularLocation>
</comment>
<keyword evidence="4 6" id="KW-1133">Transmembrane helix</keyword>
<evidence type="ECO:0000256" key="3">
    <source>
        <dbReference type="ARBA" id="ARBA00022692"/>
    </source>
</evidence>
<dbReference type="InterPro" id="IPR050833">
    <property type="entry name" value="Poly_Biosynth_Transport"/>
</dbReference>
<gene>
    <name evidence="7" type="ORF">SAMN05421545_3562</name>
</gene>
<feature type="transmembrane region" description="Helical" evidence="6">
    <location>
        <begin position="357"/>
        <end position="381"/>
    </location>
</feature>
<feature type="transmembrane region" description="Helical" evidence="6">
    <location>
        <begin position="117"/>
        <end position="137"/>
    </location>
</feature>
<dbReference type="Pfam" id="PF01943">
    <property type="entry name" value="Polysacc_synt"/>
    <property type="match status" value="1"/>
</dbReference>
<name>A0A1N7ATM3_9BACT</name>
<evidence type="ECO:0000256" key="4">
    <source>
        <dbReference type="ARBA" id="ARBA00022989"/>
    </source>
</evidence>
<feature type="transmembrane region" description="Helical" evidence="6">
    <location>
        <begin position="85"/>
        <end position="105"/>
    </location>
</feature>
<dbReference type="InterPro" id="IPR002797">
    <property type="entry name" value="Polysacc_synth"/>
</dbReference>
<accession>A0A1N7ATM3</accession>